<dbReference type="SUPFAM" id="SSF50494">
    <property type="entry name" value="Trypsin-like serine proteases"/>
    <property type="match status" value="2"/>
</dbReference>
<dbReference type="GO" id="GO:0006508">
    <property type="term" value="P:proteolysis"/>
    <property type="evidence" value="ECO:0007669"/>
    <property type="project" value="UniProtKB-KW"/>
</dbReference>
<feature type="domain" description="PDZ" evidence="8">
    <location>
        <begin position="259"/>
        <end position="348"/>
    </location>
</feature>
<accession>A0A2R5GV67</accession>
<reference evidence="9 10" key="1">
    <citation type="submission" date="2017-12" db="EMBL/GenBank/DDBJ databases">
        <title>Sequencing, de novo assembly and annotation of complete genome of a new Thraustochytrid species, strain FCC1311.</title>
        <authorList>
            <person name="Sedici K."/>
            <person name="Godart F."/>
            <person name="Aiese Cigliano R."/>
            <person name="Sanseverino W."/>
            <person name="Barakat M."/>
            <person name="Ortet P."/>
            <person name="Marechal E."/>
            <person name="Cagnac O."/>
            <person name="Amato A."/>
        </authorList>
    </citation>
    <scope>NUCLEOTIDE SEQUENCE [LARGE SCALE GENOMIC DNA]</scope>
</reference>
<sequence>MEDATRPLEEPAGGAGNGALDGVMMGGLGGVGNGGNGGNGGVFAAAIAKVAPAVVVLRVNYVRAFDGEGRGCSSATGFVVDKEKGLILTNRHVVSCGPVRADATFLSKEEVEIKAIFRDPVHDYGVFQFDPKEIKFQEVVEIPLSPERAEVGLEVRLLGNDAGEKLSILSGTLARLDRVAPHYGSKEYNDHNTFYYAAASSTSGGSSGSPVIDSDGHAVAINAGGKTKAASSFYLPLDRVVRALSYLRKGETVPRRTLQVIFKHQAFTEALRLGLSRELEAEIRKEFPKATGLLVADQVVPGGPGARAGVLPGDILLELNGKHIHEFLPLEAVLDDSESVKLTLRRGDETLTVELETVDLHALTPSSFLEISGAVIHPLSYMQAINNAIEAGSVYISSSGFMLGRANVPWNAIILAVGDEETPDIATFERVIAKYPDLSTVSVRYAQVTHRHHILVRSITVDRTWFVWRHAQRCDKEGTWHFRNLASPSIAPAPKQHTIHVSDDKRAGLVMVLCDVPFLADGIPSSNMHGTGTVVDAENGLVVVDRNTVPNTLCNVSITFCGTAEISARVLLVHPLHNFSIIQYDPSLLQVEFSASNSDSNDEATREPEPFRAEFALSPQRLAAGDATTFAGLSHQMTTVEQSCKVTNVERLMFSLTSPPRFTAPNQLVIHVDKLVSNVGGVLLDDENRVQAFWWSFSYQSSSYKDKEIFVGVHADFVYETVNALKANGCRAQTSLPTLGLDLVVTPISKARAGMGLSSERVRQFASAAEAHNQVLTVRSALARSHSFNVLRSGDILLDINKTPMITFEAVQQAVFEASANNESDAPAEVAVTVLRDLREQTFQVPLSTLSFIGTSRLVLFAGMFIQEPHTPVFFRGFDPGTSVYCSRWFYGSPAHKYDLKATHFILGINDHDTPTLDDLVRVVSELKDGEFVRIRTISLKEKKRVFTLKCDYHYWPTVDLVRDAETSNWTLRQG</sequence>
<keyword evidence="7" id="KW-0539">Nucleus</keyword>
<evidence type="ECO:0000313" key="10">
    <source>
        <dbReference type="Proteomes" id="UP000241890"/>
    </source>
</evidence>
<dbReference type="InterPro" id="IPR009003">
    <property type="entry name" value="Peptidase_S1_PA"/>
</dbReference>
<evidence type="ECO:0000256" key="2">
    <source>
        <dbReference type="ARBA" id="ARBA00004123"/>
    </source>
</evidence>
<dbReference type="Proteomes" id="UP000241890">
    <property type="component" value="Unassembled WGS sequence"/>
</dbReference>
<proteinExistence type="inferred from homology"/>
<dbReference type="SUPFAM" id="SSF50156">
    <property type="entry name" value="PDZ domain-like"/>
    <property type="match status" value="3"/>
</dbReference>
<evidence type="ECO:0000259" key="8">
    <source>
        <dbReference type="PROSITE" id="PS50106"/>
    </source>
</evidence>
<name>A0A2R5GV67_9STRA</name>
<dbReference type="InterPro" id="IPR001940">
    <property type="entry name" value="Peptidase_S1C"/>
</dbReference>
<dbReference type="GO" id="GO:0005634">
    <property type="term" value="C:nucleus"/>
    <property type="evidence" value="ECO:0007669"/>
    <property type="project" value="UniProtKB-SubCell"/>
</dbReference>
<dbReference type="AlphaFoldDB" id="A0A2R5GV67"/>
<evidence type="ECO:0000256" key="3">
    <source>
        <dbReference type="ARBA" id="ARBA00010541"/>
    </source>
</evidence>
<dbReference type="InterPro" id="IPR036034">
    <property type="entry name" value="PDZ_sf"/>
</dbReference>
<evidence type="ECO:0000256" key="6">
    <source>
        <dbReference type="ARBA" id="ARBA00023026"/>
    </source>
</evidence>
<keyword evidence="10" id="KW-1185">Reference proteome</keyword>
<comment type="caution">
    <text evidence="9">The sequence shown here is derived from an EMBL/GenBank/DDBJ whole genome shotgun (WGS) entry which is preliminary data.</text>
</comment>
<dbReference type="EMBL" id="BEYU01000120">
    <property type="protein sequence ID" value="GBG32291.1"/>
    <property type="molecule type" value="Genomic_DNA"/>
</dbReference>
<keyword evidence="9" id="KW-0645">Protease</keyword>
<dbReference type="Pfam" id="PF12812">
    <property type="entry name" value="PDZ_1"/>
    <property type="match status" value="1"/>
</dbReference>
<organism evidence="9 10">
    <name type="scientific">Hondaea fermentalgiana</name>
    <dbReference type="NCBI Taxonomy" id="2315210"/>
    <lineage>
        <taxon>Eukaryota</taxon>
        <taxon>Sar</taxon>
        <taxon>Stramenopiles</taxon>
        <taxon>Bigyra</taxon>
        <taxon>Labyrinthulomycetes</taxon>
        <taxon>Thraustochytrida</taxon>
        <taxon>Thraustochytriidae</taxon>
        <taxon>Hondaea</taxon>
    </lineage>
</organism>
<evidence type="ECO:0000256" key="4">
    <source>
        <dbReference type="ARBA" id="ARBA00020338"/>
    </source>
</evidence>
<dbReference type="InterPro" id="IPR043504">
    <property type="entry name" value="Peptidase_S1_PA_chymotrypsin"/>
</dbReference>
<comment type="subcellular location">
    <subcellularLocation>
        <location evidence="2">Nucleus</location>
    </subcellularLocation>
</comment>
<dbReference type="InterPro" id="IPR001478">
    <property type="entry name" value="PDZ"/>
</dbReference>
<dbReference type="Gene3D" id="2.40.10.10">
    <property type="entry name" value="Trypsin-like serine proteases"/>
    <property type="match status" value="2"/>
</dbReference>
<dbReference type="PROSITE" id="PS50106">
    <property type="entry name" value="PDZ"/>
    <property type="match status" value="1"/>
</dbReference>
<comment type="function">
    <text evidence="1">Nuclear serine protease which mediates apoptosis.</text>
</comment>
<dbReference type="SMART" id="SM00228">
    <property type="entry name" value="PDZ"/>
    <property type="match status" value="2"/>
</dbReference>
<dbReference type="Gene3D" id="2.30.42.10">
    <property type="match status" value="2"/>
</dbReference>
<gene>
    <name evidence="9" type="ORF">FCC1311_085162</name>
</gene>
<dbReference type="InParanoid" id="A0A2R5GV67"/>
<comment type="similarity">
    <text evidence="3">Belongs to the peptidase S1C family.</text>
</comment>
<keyword evidence="9" id="KW-0378">Hydrolase</keyword>
<dbReference type="PRINTS" id="PR00834">
    <property type="entry name" value="PROTEASES2C"/>
</dbReference>
<dbReference type="InterPro" id="IPR025926">
    <property type="entry name" value="PDZ-like_dom"/>
</dbReference>
<dbReference type="OrthoDB" id="4217619at2759"/>
<evidence type="ECO:0000256" key="1">
    <source>
        <dbReference type="ARBA" id="ARBA00002558"/>
    </source>
</evidence>
<dbReference type="GO" id="GO:0004252">
    <property type="term" value="F:serine-type endopeptidase activity"/>
    <property type="evidence" value="ECO:0007669"/>
    <property type="project" value="InterPro"/>
</dbReference>
<protein>
    <recommendedName>
        <fullName evidence="4">Pro-apoptotic serine protease NMA111</fullName>
    </recommendedName>
    <alternativeName>
        <fullName evidence="5">Pro-apoptotic serine protease nma111</fullName>
    </alternativeName>
</protein>
<evidence type="ECO:0000256" key="5">
    <source>
        <dbReference type="ARBA" id="ARBA00021524"/>
    </source>
</evidence>
<dbReference type="Pfam" id="PF17820">
    <property type="entry name" value="PDZ_6"/>
    <property type="match status" value="1"/>
</dbReference>
<evidence type="ECO:0000256" key="7">
    <source>
        <dbReference type="ARBA" id="ARBA00023242"/>
    </source>
</evidence>
<dbReference type="PANTHER" id="PTHR46366:SF1">
    <property type="entry name" value="PDZ DOMAIN-CONTAINING PROTEIN C1685.05"/>
    <property type="match status" value="1"/>
</dbReference>
<evidence type="ECO:0000313" key="9">
    <source>
        <dbReference type="EMBL" id="GBG32291.1"/>
    </source>
</evidence>
<keyword evidence="6" id="KW-0843">Virulence</keyword>
<dbReference type="PANTHER" id="PTHR46366">
    <property type="entry name" value="PRO-APOPTOTIC SERINE PROTEASE NMA111"/>
    <property type="match status" value="1"/>
</dbReference>
<dbReference type="InterPro" id="IPR041489">
    <property type="entry name" value="PDZ_6"/>
</dbReference>
<dbReference type="Pfam" id="PF13365">
    <property type="entry name" value="Trypsin_2"/>
    <property type="match status" value="1"/>
</dbReference>